<accession>A0A6C0L3S4</accession>
<organism evidence="1">
    <name type="scientific">viral metagenome</name>
    <dbReference type="NCBI Taxonomy" id="1070528"/>
    <lineage>
        <taxon>unclassified sequences</taxon>
        <taxon>metagenomes</taxon>
        <taxon>organismal metagenomes</taxon>
    </lineage>
</organism>
<sequence>MLSFECRGLMSPTTLKPKYKYKGGNKEIDGLMGKN</sequence>
<protein>
    <submittedName>
        <fullName evidence="1">Uncharacterized protein</fullName>
    </submittedName>
</protein>
<reference evidence="1" key="1">
    <citation type="journal article" date="2020" name="Nature">
        <title>Giant virus diversity and host interactions through global metagenomics.</title>
        <authorList>
            <person name="Schulz F."/>
            <person name="Roux S."/>
            <person name="Paez-Espino D."/>
            <person name="Jungbluth S."/>
            <person name="Walsh D.A."/>
            <person name="Denef V.J."/>
            <person name="McMahon K.D."/>
            <person name="Konstantinidis K.T."/>
            <person name="Eloe-Fadrosh E.A."/>
            <person name="Kyrpides N.C."/>
            <person name="Woyke T."/>
        </authorList>
    </citation>
    <scope>NUCLEOTIDE SEQUENCE</scope>
    <source>
        <strain evidence="1">GVMAG-S-ERX555907-94</strain>
    </source>
</reference>
<dbReference type="AlphaFoldDB" id="A0A6C0L3S4"/>
<name>A0A6C0L3S4_9ZZZZ</name>
<dbReference type="EMBL" id="MN741030">
    <property type="protein sequence ID" value="QHU23477.1"/>
    <property type="molecule type" value="Genomic_DNA"/>
</dbReference>
<proteinExistence type="predicted"/>
<evidence type="ECO:0000313" key="1">
    <source>
        <dbReference type="EMBL" id="QHU23477.1"/>
    </source>
</evidence>